<dbReference type="GO" id="GO:0032502">
    <property type="term" value="P:developmental process"/>
    <property type="evidence" value="ECO:0007669"/>
    <property type="project" value="UniProtKB-ARBA"/>
</dbReference>
<dbReference type="FunFam" id="3.30.160.60:FF:001465">
    <property type="entry name" value="Zinc finger protein 560"/>
    <property type="match status" value="1"/>
</dbReference>
<evidence type="ECO:0000256" key="8">
    <source>
        <dbReference type="ARBA" id="ARBA00022723"/>
    </source>
</evidence>
<keyword evidence="12" id="KW-0832">Ubl conjugation</keyword>
<proteinExistence type="inferred from homology"/>
<dbReference type="FunFam" id="3.30.160.60:FF:001370">
    <property type="entry name" value="Zinc finger protein"/>
    <property type="match status" value="1"/>
</dbReference>
<evidence type="ECO:0000256" key="19">
    <source>
        <dbReference type="PROSITE-ProRule" id="PRU00042"/>
    </source>
</evidence>
<comment type="subcellular location">
    <subcellularLocation>
        <location evidence="3">Membrane</location>
    </subcellularLocation>
    <subcellularLocation>
        <location evidence="2">Nucleus</location>
    </subcellularLocation>
</comment>
<accession>A0AAN7PS67</accession>
<feature type="domain" description="C2H2-type" evidence="22">
    <location>
        <begin position="343"/>
        <end position="370"/>
    </location>
</feature>
<gene>
    <name evidence="25" type="ORF">RN001_011766</name>
</gene>
<keyword evidence="14" id="KW-0805">Transcription regulation</keyword>
<dbReference type="InterPro" id="IPR013087">
    <property type="entry name" value="Znf_C2H2_type"/>
</dbReference>
<dbReference type="GO" id="GO:0016020">
    <property type="term" value="C:membrane"/>
    <property type="evidence" value="ECO:0007669"/>
    <property type="project" value="UniProtKB-SubCell"/>
</dbReference>
<dbReference type="InterPro" id="IPR036236">
    <property type="entry name" value="Znf_C2H2_sf"/>
</dbReference>
<dbReference type="GO" id="GO:0000122">
    <property type="term" value="P:negative regulation of transcription by RNA polymerase II"/>
    <property type="evidence" value="ECO:0007669"/>
    <property type="project" value="UniProtKB-ARBA"/>
</dbReference>
<evidence type="ECO:0000256" key="12">
    <source>
        <dbReference type="ARBA" id="ARBA00022843"/>
    </source>
</evidence>
<dbReference type="FunFam" id="3.30.160.60:FF:000202">
    <property type="entry name" value="Zinc finger protein 574"/>
    <property type="match status" value="1"/>
</dbReference>
<keyword evidence="15" id="KW-0238">DNA-binding</keyword>
<dbReference type="PRINTS" id="PR00237">
    <property type="entry name" value="GPCRRHODOPSN"/>
</dbReference>
<dbReference type="EMBL" id="JARPUR010000005">
    <property type="protein sequence ID" value="KAK4875344.1"/>
    <property type="molecule type" value="Genomic_DNA"/>
</dbReference>
<comment type="caution">
    <text evidence="25">The sequence shown here is derived from an EMBL/GenBank/DDBJ whole genome shotgun (WGS) entry which is preliminary data.</text>
</comment>
<keyword evidence="17" id="KW-0804">Transcription</keyword>
<evidence type="ECO:0000256" key="10">
    <source>
        <dbReference type="ARBA" id="ARBA00022771"/>
    </source>
</evidence>
<evidence type="ECO:0000256" key="16">
    <source>
        <dbReference type="ARBA" id="ARBA00023136"/>
    </source>
</evidence>
<name>A0AAN7PS67_9COLE</name>
<sequence>PILAITQYGLETYYDGTMVSVCFSKVETLLPSLFFILSISVFFFLPLAILLILYILIAKTLIDHPNVMAPCKNNALGSQSAIKYRKQVIVMLGTVVLAFFICLLPFRAFTLWIIVVPAESIMNIGFEAIFYEKHANVNVDLIIFNKSAMEVLNVIAVITDINKICRICLSEKVQADLCNLYENAFDVMIENLINVKPITLDGLPNYICKKCADKLNEAVDFKEQIRQSEERLKGMLINKHKIESNKVTNISKVEINLNRKTSSKRRKIKKEFNHMSSNHSSEDELYIADVSNKDLKNETVMEELKAQTENANDESKYTCKKCKKAFRSATGYRIHLIKHGNELNCEVCGKKFRLIKHLNAHTKIHKDYKPHVCKVCSKGFAAAGNLTKHMRVHGGEKRHLCTTCGRRFYEPGHLQVHMRTHTGEKPIICNVCGKRFSDPHGLVAHNKIHTGERKYECKTCGKRFAHSFVLTAHNRIHTGEKPYTCTICGASYATSSYLTIHKRTHTQEKPFSCESCPKAFVSRCALVAHTMTHTGEKRFECHVCGKRVARAADLNIHLRSHTGERPYVCNQCPKRYHTSSNLSAHKRTHLGIKNHVCTICEKAFGDARTLKGHIRIHTGEKPYVCQICFHRYSQSGQLAAHRKTHLGQSVNKQYTNIEIAEEKNLVVKESAVPSQIMPVLNVNSNEQLDGNYNDQFLEFKRDSGNYQRQIVSHINLKGTDAELGIEIQSQQLLLLNQSELIHLTSSADAEDVTKVAFVT</sequence>
<comment type="similarity">
    <text evidence="4">Belongs to the krueppel C2H2-type zinc-finger protein family.</text>
</comment>
<dbReference type="Gene3D" id="1.20.1070.10">
    <property type="entry name" value="Rhodopsin 7-helix transmembrane proteins"/>
    <property type="match status" value="1"/>
</dbReference>
<evidence type="ECO:0000256" key="17">
    <source>
        <dbReference type="ARBA" id="ARBA00023163"/>
    </source>
</evidence>
<dbReference type="Gene3D" id="3.30.160.60">
    <property type="entry name" value="Classic Zinc Finger"/>
    <property type="match status" value="11"/>
</dbReference>
<dbReference type="InterPro" id="IPR050636">
    <property type="entry name" value="C2H2-ZF_domain-containing"/>
</dbReference>
<dbReference type="GO" id="GO:0004930">
    <property type="term" value="F:G protein-coupled receptor activity"/>
    <property type="evidence" value="ECO:0007669"/>
    <property type="project" value="InterPro"/>
</dbReference>
<evidence type="ECO:0000259" key="23">
    <source>
        <dbReference type="PROSITE" id="PS50262"/>
    </source>
</evidence>
<comment type="function">
    <text evidence="1">May be involved in transcriptional regulation.</text>
</comment>
<keyword evidence="11 20" id="KW-0862">Zinc</keyword>
<dbReference type="Pfam" id="PF07776">
    <property type="entry name" value="zf-AD"/>
    <property type="match status" value="1"/>
</dbReference>
<feature type="transmembrane region" description="Helical" evidence="21">
    <location>
        <begin position="88"/>
        <end position="115"/>
    </location>
</feature>
<keyword evidence="9" id="KW-0677">Repeat</keyword>
<dbReference type="SMART" id="SM00868">
    <property type="entry name" value="zf-AD"/>
    <property type="match status" value="1"/>
</dbReference>
<dbReference type="Proteomes" id="UP001353858">
    <property type="component" value="Unassembled WGS sequence"/>
</dbReference>
<evidence type="ECO:0000256" key="2">
    <source>
        <dbReference type="ARBA" id="ARBA00004123"/>
    </source>
</evidence>
<keyword evidence="10 19" id="KW-0863">Zinc-finger</keyword>
<evidence type="ECO:0000313" key="26">
    <source>
        <dbReference type="Proteomes" id="UP001353858"/>
    </source>
</evidence>
<dbReference type="PROSITE" id="PS50157">
    <property type="entry name" value="ZINC_FINGER_C2H2_2"/>
    <property type="match status" value="12"/>
</dbReference>
<feature type="non-terminal residue" evidence="25">
    <location>
        <position position="1"/>
    </location>
</feature>
<feature type="domain" description="C2H2-type" evidence="22">
    <location>
        <begin position="317"/>
        <end position="344"/>
    </location>
</feature>
<dbReference type="Pfam" id="PF00096">
    <property type="entry name" value="zf-C2H2"/>
    <property type="match status" value="12"/>
</dbReference>
<keyword evidence="18" id="KW-0539">Nucleus</keyword>
<dbReference type="SUPFAM" id="SSF57716">
    <property type="entry name" value="Glucocorticoid receptor-like (DNA-binding domain)"/>
    <property type="match status" value="1"/>
</dbReference>
<evidence type="ECO:0000256" key="7">
    <source>
        <dbReference type="ARBA" id="ARBA00022692"/>
    </source>
</evidence>
<dbReference type="GO" id="GO:0003690">
    <property type="term" value="F:double-stranded DNA binding"/>
    <property type="evidence" value="ECO:0007669"/>
    <property type="project" value="UniProtKB-ARBA"/>
</dbReference>
<keyword evidence="13 21" id="KW-1133">Transmembrane helix</keyword>
<feature type="domain" description="G-protein coupled receptors family 1 profile" evidence="23">
    <location>
        <begin position="1"/>
        <end position="144"/>
    </location>
</feature>
<feature type="domain" description="C2H2-type" evidence="22">
    <location>
        <begin position="427"/>
        <end position="454"/>
    </location>
</feature>
<feature type="binding site" evidence="20">
    <location>
        <position position="168"/>
    </location>
    <ligand>
        <name>Zn(2+)</name>
        <dbReference type="ChEBI" id="CHEBI:29105"/>
    </ligand>
</feature>
<dbReference type="PROSITE" id="PS00028">
    <property type="entry name" value="ZINC_FINGER_C2H2_1"/>
    <property type="match status" value="11"/>
</dbReference>
<dbReference type="GO" id="GO:0008270">
    <property type="term" value="F:zinc ion binding"/>
    <property type="evidence" value="ECO:0007669"/>
    <property type="project" value="UniProtKB-UniRule"/>
</dbReference>
<dbReference type="FunFam" id="3.30.160.60:FF:000761">
    <property type="entry name" value="Zinc finger protein 449"/>
    <property type="match status" value="1"/>
</dbReference>
<evidence type="ECO:0000256" key="21">
    <source>
        <dbReference type="SAM" id="Phobius"/>
    </source>
</evidence>
<feature type="domain" description="C2H2-type" evidence="22">
    <location>
        <begin position="483"/>
        <end position="510"/>
    </location>
</feature>
<dbReference type="Gene3D" id="3.40.1800.20">
    <property type="match status" value="1"/>
</dbReference>
<evidence type="ECO:0000256" key="3">
    <source>
        <dbReference type="ARBA" id="ARBA00004370"/>
    </source>
</evidence>
<evidence type="ECO:0000256" key="4">
    <source>
        <dbReference type="ARBA" id="ARBA00006991"/>
    </source>
</evidence>
<dbReference type="PROSITE" id="PS51915">
    <property type="entry name" value="ZAD"/>
    <property type="match status" value="1"/>
</dbReference>
<dbReference type="PROSITE" id="PS50262">
    <property type="entry name" value="G_PROTEIN_RECEP_F1_2"/>
    <property type="match status" value="1"/>
</dbReference>
<dbReference type="SUPFAM" id="SSF57667">
    <property type="entry name" value="beta-beta-alpha zinc fingers"/>
    <property type="match status" value="7"/>
</dbReference>
<feature type="transmembrane region" description="Helical" evidence="21">
    <location>
        <begin position="33"/>
        <end position="57"/>
    </location>
</feature>
<feature type="domain" description="C2H2-type" evidence="22">
    <location>
        <begin position="539"/>
        <end position="566"/>
    </location>
</feature>
<feature type="binding site" evidence="20">
    <location>
        <position position="211"/>
    </location>
    <ligand>
        <name>Zn(2+)</name>
        <dbReference type="ChEBI" id="CHEBI:29105"/>
    </ligand>
</feature>
<evidence type="ECO:0000313" key="25">
    <source>
        <dbReference type="EMBL" id="KAK4875344.1"/>
    </source>
</evidence>
<dbReference type="InterPro" id="IPR012934">
    <property type="entry name" value="Znf_AD"/>
</dbReference>
<evidence type="ECO:0000256" key="15">
    <source>
        <dbReference type="ARBA" id="ARBA00023125"/>
    </source>
</evidence>
<feature type="domain" description="C2H2-type" evidence="22">
    <location>
        <begin position="511"/>
        <end position="538"/>
    </location>
</feature>
<evidence type="ECO:0000256" key="1">
    <source>
        <dbReference type="ARBA" id="ARBA00003767"/>
    </source>
</evidence>
<evidence type="ECO:0000256" key="5">
    <source>
        <dbReference type="ARBA" id="ARBA00010663"/>
    </source>
</evidence>
<dbReference type="SUPFAM" id="SSF81321">
    <property type="entry name" value="Family A G protein-coupled receptor-like"/>
    <property type="match status" value="1"/>
</dbReference>
<evidence type="ECO:0000256" key="18">
    <source>
        <dbReference type="ARBA" id="ARBA00023242"/>
    </source>
</evidence>
<feature type="binding site" evidence="20">
    <location>
        <position position="208"/>
    </location>
    <ligand>
        <name>Zn(2+)</name>
        <dbReference type="ChEBI" id="CHEBI:29105"/>
    </ligand>
</feature>
<keyword evidence="8 20" id="KW-0479">Metal-binding</keyword>
<feature type="domain" description="C2H2-type" evidence="22">
    <location>
        <begin position="623"/>
        <end position="650"/>
    </location>
</feature>
<evidence type="ECO:0000256" key="11">
    <source>
        <dbReference type="ARBA" id="ARBA00022833"/>
    </source>
</evidence>
<evidence type="ECO:0000256" key="13">
    <source>
        <dbReference type="ARBA" id="ARBA00022989"/>
    </source>
</evidence>
<comment type="similarity">
    <text evidence="5">Belongs to the G-protein coupled receptor 1 family.</text>
</comment>
<feature type="domain" description="C2H2-type" evidence="22">
    <location>
        <begin position="595"/>
        <end position="622"/>
    </location>
</feature>
<keyword evidence="6" id="KW-1017">Isopeptide bond</keyword>
<feature type="domain" description="ZAD" evidence="24">
    <location>
        <begin position="163"/>
        <end position="235"/>
    </location>
</feature>
<dbReference type="InterPro" id="IPR000276">
    <property type="entry name" value="GPCR_Rhodpsn"/>
</dbReference>
<dbReference type="FunFam" id="3.30.160.60:FF:000557">
    <property type="entry name" value="zinc finger and SCAN domain-containing protein 29"/>
    <property type="match status" value="1"/>
</dbReference>
<dbReference type="AlphaFoldDB" id="A0AAN7PS67"/>
<dbReference type="InterPro" id="IPR017452">
    <property type="entry name" value="GPCR_Rhodpsn_7TM"/>
</dbReference>
<reference evidence="26" key="1">
    <citation type="submission" date="2023-01" db="EMBL/GenBank/DDBJ databases">
        <title>Key to firefly adult light organ development and bioluminescence: homeobox transcription factors regulate luciferase expression and transportation to peroxisome.</title>
        <authorList>
            <person name="Fu X."/>
        </authorList>
    </citation>
    <scope>NUCLEOTIDE SEQUENCE [LARGE SCALE GENOMIC DNA]</scope>
</reference>
<evidence type="ECO:0000256" key="9">
    <source>
        <dbReference type="ARBA" id="ARBA00022737"/>
    </source>
</evidence>
<feature type="domain" description="C2H2-type" evidence="22">
    <location>
        <begin position="567"/>
        <end position="594"/>
    </location>
</feature>
<dbReference type="FunFam" id="3.30.160.60:FF:001289">
    <property type="entry name" value="Zinc finger protein 574"/>
    <property type="match status" value="1"/>
</dbReference>
<evidence type="ECO:0000259" key="22">
    <source>
        <dbReference type="PROSITE" id="PS50157"/>
    </source>
</evidence>
<keyword evidence="26" id="KW-1185">Reference proteome</keyword>
<dbReference type="PANTHER" id="PTHR47772:SF13">
    <property type="entry name" value="GASTRULA ZINC FINGER PROTEIN XLCGF49.1-LIKE-RELATED"/>
    <property type="match status" value="1"/>
</dbReference>
<evidence type="ECO:0000256" key="6">
    <source>
        <dbReference type="ARBA" id="ARBA00022499"/>
    </source>
</evidence>
<evidence type="ECO:0000259" key="24">
    <source>
        <dbReference type="PROSITE" id="PS51915"/>
    </source>
</evidence>
<dbReference type="SMART" id="SM00355">
    <property type="entry name" value="ZnF_C2H2"/>
    <property type="match status" value="12"/>
</dbReference>
<evidence type="ECO:0000256" key="14">
    <source>
        <dbReference type="ARBA" id="ARBA00023015"/>
    </source>
</evidence>
<dbReference type="FunFam" id="3.30.160.60:FF:000534">
    <property type="entry name" value="zinc finger protein 674"/>
    <property type="match status" value="1"/>
</dbReference>
<feature type="domain" description="C2H2-type" evidence="22">
    <location>
        <begin position="371"/>
        <end position="398"/>
    </location>
</feature>
<keyword evidence="7 21" id="KW-0812">Transmembrane</keyword>
<dbReference type="FunFam" id="3.30.160.60:FF:001498">
    <property type="entry name" value="Zinc finger protein 404"/>
    <property type="match status" value="1"/>
</dbReference>
<keyword evidence="16 21" id="KW-0472">Membrane</keyword>
<feature type="domain" description="C2H2-type" evidence="22">
    <location>
        <begin position="455"/>
        <end position="482"/>
    </location>
</feature>
<protein>
    <submittedName>
        <fullName evidence="25">Uncharacterized protein</fullName>
    </submittedName>
</protein>
<dbReference type="PANTHER" id="PTHR47772">
    <property type="entry name" value="ZINC FINGER PROTEIN 200"/>
    <property type="match status" value="1"/>
</dbReference>
<feature type="binding site" evidence="20">
    <location>
        <position position="165"/>
    </location>
    <ligand>
        <name>Zn(2+)</name>
        <dbReference type="ChEBI" id="CHEBI:29105"/>
    </ligand>
</feature>
<dbReference type="GO" id="GO:0005634">
    <property type="term" value="C:nucleus"/>
    <property type="evidence" value="ECO:0007669"/>
    <property type="project" value="UniProtKB-SubCell"/>
</dbReference>
<evidence type="ECO:0000256" key="20">
    <source>
        <dbReference type="PROSITE-ProRule" id="PRU01263"/>
    </source>
</evidence>
<organism evidence="25 26">
    <name type="scientific">Aquatica leii</name>
    <dbReference type="NCBI Taxonomy" id="1421715"/>
    <lineage>
        <taxon>Eukaryota</taxon>
        <taxon>Metazoa</taxon>
        <taxon>Ecdysozoa</taxon>
        <taxon>Arthropoda</taxon>
        <taxon>Hexapoda</taxon>
        <taxon>Insecta</taxon>
        <taxon>Pterygota</taxon>
        <taxon>Neoptera</taxon>
        <taxon>Endopterygota</taxon>
        <taxon>Coleoptera</taxon>
        <taxon>Polyphaga</taxon>
        <taxon>Elateriformia</taxon>
        <taxon>Elateroidea</taxon>
        <taxon>Lampyridae</taxon>
        <taxon>Luciolinae</taxon>
        <taxon>Aquatica</taxon>
    </lineage>
</organism>
<dbReference type="Pfam" id="PF00001">
    <property type="entry name" value="7tm_1"/>
    <property type="match status" value="1"/>
</dbReference>
<dbReference type="FunFam" id="3.30.160.60:FF:000247">
    <property type="entry name" value="Zinc finger protein 236"/>
    <property type="match status" value="1"/>
</dbReference>
<feature type="domain" description="C2H2-type" evidence="22">
    <location>
        <begin position="399"/>
        <end position="426"/>
    </location>
</feature>